<accession>A0AAE0WBL2</accession>
<dbReference type="EMBL" id="JAEAOA010002356">
    <property type="protein sequence ID" value="KAK3608626.1"/>
    <property type="molecule type" value="Genomic_DNA"/>
</dbReference>
<evidence type="ECO:0000256" key="5">
    <source>
        <dbReference type="SAM" id="Phobius"/>
    </source>
</evidence>
<proteinExistence type="predicted"/>
<evidence type="ECO:0000256" key="1">
    <source>
        <dbReference type="ARBA" id="ARBA00004141"/>
    </source>
</evidence>
<dbReference type="CDD" id="cd15039">
    <property type="entry name" value="7tmB3_Methuselah-like"/>
    <property type="match status" value="1"/>
</dbReference>
<dbReference type="GO" id="GO:0004930">
    <property type="term" value="F:G protein-coupled receptor activity"/>
    <property type="evidence" value="ECO:0007669"/>
    <property type="project" value="InterPro"/>
</dbReference>
<dbReference type="InterPro" id="IPR017981">
    <property type="entry name" value="GPCR_2-like_7TM"/>
</dbReference>
<keyword evidence="8" id="KW-1185">Reference proteome</keyword>
<evidence type="ECO:0000256" key="2">
    <source>
        <dbReference type="ARBA" id="ARBA00022692"/>
    </source>
</evidence>
<protein>
    <recommendedName>
        <fullName evidence="6">G-protein coupled receptors family 2 profile 2 domain-containing protein</fullName>
    </recommendedName>
</protein>
<dbReference type="PANTHER" id="PTHR45902">
    <property type="entry name" value="LATROPHILIN RECEPTOR-LIKE PROTEIN A"/>
    <property type="match status" value="1"/>
</dbReference>
<dbReference type="Gene3D" id="1.20.1070.10">
    <property type="entry name" value="Rhodopsin 7-helix transmembrane proteins"/>
    <property type="match status" value="1"/>
</dbReference>
<evidence type="ECO:0000259" key="6">
    <source>
        <dbReference type="PROSITE" id="PS50261"/>
    </source>
</evidence>
<keyword evidence="3 5" id="KW-1133">Transmembrane helix</keyword>
<reference evidence="7" key="1">
    <citation type="journal article" date="2021" name="Genome Biol. Evol.">
        <title>A High-Quality Reference Genome for a Parasitic Bivalve with Doubly Uniparental Inheritance (Bivalvia: Unionida).</title>
        <authorList>
            <person name="Smith C.H."/>
        </authorList>
    </citation>
    <scope>NUCLEOTIDE SEQUENCE</scope>
    <source>
        <strain evidence="7">CHS0354</strain>
    </source>
</reference>
<comment type="caution">
    <text evidence="7">The sequence shown here is derived from an EMBL/GenBank/DDBJ whole genome shotgun (WGS) entry which is preliminary data.</text>
</comment>
<reference evidence="7" key="2">
    <citation type="journal article" date="2021" name="Genome Biol. Evol.">
        <title>Developing a high-quality reference genome for a parasitic bivalve with doubly uniparental inheritance (Bivalvia: Unionida).</title>
        <authorList>
            <person name="Smith C.H."/>
        </authorList>
    </citation>
    <scope>NUCLEOTIDE SEQUENCE</scope>
    <source>
        <strain evidence="7">CHS0354</strain>
        <tissue evidence="7">Mantle</tissue>
    </source>
</reference>
<sequence length="879" mass="99443">MMTKSMGHITHFLVFITYCFNVVIGNTTSPFNFAFGLTSTLPRIIGLTNDTAMASMMDMYRNMCDGDVCSSSDVGDSFARGSEPMYDGCCQMCYCTKTCHLYDACCPDLVQELPTRVTWENRLYTCHHPQMKPYGSSPVNSDSSWMVTKCPTDYSNLTTISNCEDVQRLLSLEDYIPVTDAKLGFSYRNKYCAQCNNVNKVDWLYWIPIVKCDDVFKQTSWSIVDDIWNSPLCNLVFNNPSGRTTEYCNTVISECNITGMWRTYDTVVESACHAFTAVFNSTYRNLFCFLCNGEIEINACPSWDIPFHLYSFSAILNLQSNRFVTVKNDVTGDTDIHRCINNQVYDPYKAKCRDLICLNGRTLRNNTCQSTYTSVSGQCYEVFVKFTLLDADVNITDYYSNAEFYIQSRLLNFEMYLYALQSYVSEENGTLGSEIFVRVALYVNIFNNVDPNELIESLLILDDSNITINNTDILGVGKQTTFNVKIDRLLNTNGTYISSVDGNILKQLTETTSKLSCPIDDIILISNLQKCPLLKLSEAEFGTFKFNSTGVYILSMNLFIPNKKFDDSSGNGSILICLEDYLPRAVELCGQTSFIDFSWEPTVILSIVIIVISDSCLLCTVVTYCLFRSLRTQPGINNLILSVLLIFAQVLTQFGLGAYGVTWGCKLIGILIHFAWLMVLFWMNICCIHMHKSFTNIMHMNSAVGGKGTTLKYILYTCICSCVVMAINVISSLAQTNGTDMGYGSKWLCFISTELMLGVTFVLPISVLIFINLFLFLIVIMKINKIPKVEKHVVNERNYFQIYVRLSTITGLFWTFGIAFFFTRLAVLEYLFIILNGGQGIFIFSAFILNKRVGKLYSIFFKCYIGRHSRTTSTSQANT</sequence>
<evidence type="ECO:0000313" key="8">
    <source>
        <dbReference type="Proteomes" id="UP001195483"/>
    </source>
</evidence>
<feature type="transmembrane region" description="Helical" evidence="5">
    <location>
        <begin position="802"/>
        <end position="822"/>
    </location>
</feature>
<dbReference type="PROSITE" id="PS50261">
    <property type="entry name" value="G_PROTEIN_RECEP_F2_4"/>
    <property type="match status" value="1"/>
</dbReference>
<dbReference type="AlphaFoldDB" id="A0AAE0WBL2"/>
<dbReference type="GO" id="GO:0007166">
    <property type="term" value="P:cell surface receptor signaling pathway"/>
    <property type="evidence" value="ECO:0007669"/>
    <property type="project" value="InterPro"/>
</dbReference>
<feature type="transmembrane region" description="Helical" evidence="5">
    <location>
        <begin position="828"/>
        <end position="849"/>
    </location>
</feature>
<evidence type="ECO:0000313" key="7">
    <source>
        <dbReference type="EMBL" id="KAK3608626.1"/>
    </source>
</evidence>
<dbReference type="InterPro" id="IPR053231">
    <property type="entry name" value="GPCR_LN-TM7"/>
</dbReference>
<name>A0AAE0WBL2_9BIVA</name>
<dbReference type="GO" id="GO:0016020">
    <property type="term" value="C:membrane"/>
    <property type="evidence" value="ECO:0007669"/>
    <property type="project" value="UniProtKB-SubCell"/>
</dbReference>
<dbReference type="PANTHER" id="PTHR45902:SF1">
    <property type="entry name" value="LATROPHILIN RECEPTOR-LIKE PROTEIN A"/>
    <property type="match status" value="1"/>
</dbReference>
<dbReference type="Pfam" id="PF00002">
    <property type="entry name" value="7tm_2"/>
    <property type="match status" value="1"/>
</dbReference>
<feature type="transmembrane region" description="Helical" evidence="5">
    <location>
        <begin position="755"/>
        <end position="781"/>
    </location>
</feature>
<feature type="transmembrane region" description="Helical" evidence="5">
    <location>
        <begin position="639"/>
        <end position="661"/>
    </location>
</feature>
<comment type="subcellular location">
    <subcellularLocation>
        <location evidence="1">Membrane</location>
        <topology evidence="1">Multi-pass membrane protein</topology>
    </subcellularLocation>
</comment>
<dbReference type="Proteomes" id="UP001195483">
    <property type="component" value="Unassembled WGS sequence"/>
</dbReference>
<organism evidence="7 8">
    <name type="scientific">Potamilus streckersoni</name>
    <dbReference type="NCBI Taxonomy" id="2493646"/>
    <lineage>
        <taxon>Eukaryota</taxon>
        <taxon>Metazoa</taxon>
        <taxon>Spiralia</taxon>
        <taxon>Lophotrochozoa</taxon>
        <taxon>Mollusca</taxon>
        <taxon>Bivalvia</taxon>
        <taxon>Autobranchia</taxon>
        <taxon>Heteroconchia</taxon>
        <taxon>Palaeoheterodonta</taxon>
        <taxon>Unionida</taxon>
        <taxon>Unionoidea</taxon>
        <taxon>Unionidae</taxon>
        <taxon>Ambleminae</taxon>
        <taxon>Lampsilini</taxon>
        <taxon>Potamilus</taxon>
    </lineage>
</organism>
<keyword evidence="2 5" id="KW-0812">Transmembrane</keyword>
<keyword evidence="4 5" id="KW-0472">Membrane</keyword>
<feature type="transmembrane region" description="Helical" evidence="5">
    <location>
        <begin position="667"/>
        <end position="690"/>
    </location>
</feature>
<dbReference type="InterPro" id="IPR000832">
    <property type="entry name" value="GPCR_2_secretin-like"/>
</dbReference>
<feature type="domain" description="G-protein coupled receptors family 2 profile 2" evidence="6">
    <location>
        <begin position="602"/>
        <end position="851"/>
    </location>
</feature>
<evidence type="ECO:0000256" key="4">
    <source>
        <dbReference type="ARBA" id="ARBA00023136"/>
    </source>
</evidence>
<gene>
    <name evidence="7" type="ORF">CHS0354_042624</name>
</gene>
<reference evidence="7" key="3">
    <citation type="submission" date="2023-05" db="EMBL/GenBank/DDBJ databases">
        <authorList>
            <person name="Smith C.H."/>
        </authorList>
    </citation>
    <scope>NUCLEOTIDE SEQUENCE</scope>
    <source>
        <strain evidence="7">CHS0354</strain>
        <tissue evidence="7">Mantle</tissue>
    </source>
</reference>
<evidence type="ECO:0000256" key="3">
    <source>
        <dbReference type="ARBA" id="ARBA00022989"/>
    </source>
</evidence>
<feature type="transmembrane region" description="Helical" evidence="5">
    <location>
        <begin position="603"/>
        <end position="627"/>
    </location>
</feature>
<feature type="transmembrane region" description="Helical" evidence="5">
    <location>
        <begin position="711"/>
        <end position="735"/>
    </location>
</feature>